<accession>A0ABX8REX0</accession>
<evidence type="ECO:0000313" key="1">
    <source>
        <dbReference type="EMBL" id="QXM05496.1"/>
    </source>
</evidence>
<protein>
    <submittedName>
        <fullName evidence="1">Uncharacterized protein</fullName>
    </submittedName>
</protein>
<dbReference type="Proteomes" id="UP000886818">
    <property type="component" value="Chromosome"/>
</dbReference>
<dbReference type="EMBL" id="CP078093">
    <property type="protein sequence ID" value="QXM05496.1"/>
    <property type="molecule type" value="Genomic_DNA"/>
</dbReference>
<keyword evidence="2" id="KW-1185">Reference proteome</keyword>
<gene>
    <name evidence="1" type="ORF">KVH43_08910</name>
</gene>
<dbReference type="RefSeq" id="WP_218282195.1">
    <property type="nucleotide sequence ID" value="NZ_CP078093.1"/>
</dbReference>
<name>A0ABX8REX0_9CLOT</name>
<reference evidence="1" key="1">
    <citation type="submission" date="2021-07" db="EMBL/GenBank/DDBJ databases">
        <title>Complete genome sequence of Crassaminicella sp. 143-21, isolated from a deep-sea hydrothermal vent.</title>
        <authorList>
            <person name="Li X."/>
        </authorList>
    </citation>
    <scope>NUCLEOTIDE SEQUENCE</scope>
    <source>
        <strain evidence="1">143-21</strain>
    </source>
</reference>
<proteinExistence type="predicted"/>
<organism evidence="1 2">
    <name type="scientific">Crassaminicella indica</name>
    <dbReference type="NCBI Taxonomy" id="2855394"/>
    <lineage>
        <taxon>Bacteria</taxon>
        <taxon>Bacillati</taxon>
        <taxon>Bacillota</taxon>
        <taxon>Clostridia</taxon>
        <taxon>Eubacteriales</taxon>
        <taxon>Clostridiaceae</taxon>
        <taxon>Crassaminicella</taxon>
    </lineage>
</organism>
<evidence type="ECO:0000313" key="2">
    <source>
        <dbReference type="Proteomes" id="UP000886818"/>
    </source>
</evidence>
<sequence>MTSINGTIISIAAGSIACVVFPEVAAAVKWTIGSGIVFAAILDKLDSRDDILQEELFTETAKTFEIRTTLVVTGSPKRPKVICGKLEIRLVY</sequence>